<feature type="region of interest" description="Disordered" evidence="1">
    <location>
        <begin position="90"/>
        <end position="178"/>
    </location>
</feature>
<dbReference type="AlphaFoldDB" id="A0A9W4E4A8"/>
<dbReference type="EMBL" id="CAJVAX010000012">
    <property type="protein sequence ID" value="CAG7625995.1"/>
    <property type="molecule type" value="Genomic_DNA"/>
</dbReference>
<feature type="compositionally biased region" description="Basic and acidic residues" evidence="1">
    <location>
        <begin position="145"/>
        <end position="160"/>
    </location>
</feature>
<accession>A0A9W4E4A8</accession>
<dbReference type="RefSeq" id="WP_205042383.1">
    <property type="nucleotide sequence ID" value="NZ_CAJVAX010000012.1"/>
</dbReference>
<organism evidence="2 3">
    <name type="scientific">Actinacidiphila bryophytorum</name>
    <dbReference type="NCBI Taxonomy" id="1436133"/>
    <lineage>
        <taxon>Bacteria</taxon>
        <taxon>Bacillati</taxon>
        <taxon>Actinomycetota</taxon>
        <taxon>Actinomycetes</taxon>
        <taxon>Kitasatosporales</taxon>
        <taxon>Streptomycetaceae</taxon>
        <taxon>Actinacidiphila</taxon>
    </lineage>
</organism>
<feature type="compositionally biased region" description="Basic and acidic residues" evidence="1">
    <location>
        <begin position="103"/>
        <end position="113"/>
    </location>
</feature>
<proteinExistence type="predicted"/>
<reference evidence="2" key="1">
    <citation type="submission" date="2021-06" db="EMBL/GenBank/DDBJ databases">
        <authorList>
            <person name="Arsene-Ploetze F."/>
        </authorList>
    </citation>
    <scope>NUCLEOTIDE SEQUENCE</scope>
    <source>
        <strain evidence="2">SBRY1</strain>
    </source>
</reference>
<dbReference type="Proteomes" id="UP001153328">
    <property type="component" value="Unassembled WGS sequence"/>
</dbReference>
<evidence type="ECO:0000256" key="1">
    <source>
        <dbReference type="SAM" id="MobiDB-lite"/>
    </source>
</evidence>
<comment type="caution">
    <text evidence="2">The sequence shown here is derived from an EMBL/GenBank/DDBJ whole genome shotgun (WGS) entry which is preliminary data.</text>
</comment>
<gene>
    <name evidence="2" type="ORF">SBRY_20217</name>
</gene>
<evidence type="ECO:0000313" key="2">
    <source>
        <dbReference type="EMBL" id="CAG7625995.1"/>
    </source>
</evidence>
<protein>
    <submittedName>
        <fullName evidence="2">Uncharacterized protein</fullName>
    </submittedName>
</protein>
<name>A0A9W4E4A8_9ACTN</name>
<evidence type="ECO:0000313" key="3">
    <source>
        <dbReference type="Proteomes" id="UP001153328"/>
    </source>
</evidence>
<keyword evidence="3" id="KW-1185">Reference proteome</keyword>
<sequence>MSRARSETYIATRRVLYKPELKPQIVAFIREKEAAHSSDIGREFFNGDGHQTRRYLSALKSEGQITSTRRGKYLWWSLAGVEVTEAELAARTPKPVGRPGPRLTEEQRQAKLERRARKAREKRQEERAKRPTPAKPRSQKRDRHVHCIHENTRAEQTECRRAKRKAERKEERAKLRPARVTRTLEEQRAAKNERNRLRYAARKLRASEEKLADEISLAMTEQWLTQVEMHCAAAEEEVGEYNPMDGIRERNAERRKETRERLEAEGKLYGWRTHVGFDRMGHGPTVYQLARYIHARMKNDREHKGWYRFTYEWVNSHYPHLLANYRDLVEDSLELLVIQGKIERLDMPVKAAVSGV</sequence>